<evidence type="ECO:0000313" key="3">
    <source>
        <dbReference type="Proteomes" id="UP000217895"/>
    </source>
</evidence>
<keyword evidence="1" id="KW-1133">Transmembrane helix</keyword>
<dbReference type="GO" id="GO:0016020">
    <property type="term" value="C:membrane"/>
    <property type="evidence" value="ECO:0007669"/>
    <property type="project" value="InterPro"/>
</dbReference>
<feature type="transmembrane region" description="Helical" evidence="1">
    <location>
        <begin position="103"/>
        <end position="124"/>
    </location>
</feature>
<dbReference type="AlphaFoldDB" id="A0A1Z4JDP6"/>
<reference evidence="2 3" key="1">
    <citation type="submission" date="2017-06" db="EMBL/GenBank/DDBJ databases">
        <title>Genome sequencing of cyanobaciteial culture collection at National Institute for Environmental Studies (NIES).</title>
        <authorList>
            <person name="Hirose Y."/>
            <person name="Shimura Y."/>
            <person name="Fujisawa T."/>
            <person name="Nakamura Y."/>
            <person name="Kawachi M."/>
        </authorList>
    </citation>
    <scope>NUCLEOTIDE SEQUENCE [LARGE SCALE GENOMIC DNA]</scope>
    <source>
        <strain evidence="2 3">NIES-2135</strain>
    </source>
</reference>
<feature type="transmembrane region" description="Helical" evidence="1">
    <location>
        <begin position="355"/>
        <end position="375"/>
    </location>
</feature>
<feature type="transmembrane region" description="Helical" evidence="1">
    <location>
        <begin position="45"/>
        <end position="64"/>
    </location>
</feature>
<name>A0A1Z4JDP6_LEPBY</name>
<dbReference type="EMBL" id="AP018203">
    <property type="protein sequence ID" value="BAY54577.1"/>
    <property type="molecule type" value="Genomic_DNA"/>
</dbReference>
<dbReference type="Proteomes" id="UP000217895">
    <property type="component" value="Chromosome"/>
</dbReference>
<feature type="transmembrane region" description="Helical" evidence="1">
    <location>
        <begin position="231"/>
        <end position="251"/>
    </location>
</feature>
<keyword evidence="3" id="KW-1185">Reference proteome</keyword>
<dbReference type="PANTHER" id="PTHR38457">
    <property type="entry name" value="REGULATOR ABRB-RELATED"/>
    <property type="match status" value="1"/>
</dbReference>
<accession>A0A1Z4JDP6</accession>
<dbReference type="PANTHER" id="PTHR38457:SF1">
    <property type="entry name" value="REGULATOR ABRB-RELATED"/>
    <property type="match status" value="1"/>
</dbReference>
<feature type="transmembrane region" description="Helical" evidence="1">
    <location>
        <begin position="204"/>
        <end position="224"/>
    </location>
</feature>
<keyword evidence="1" id="KW-0472">Membrane</keyword>
<keyword evidence="1" id="KW-0812">Transmembrane</keyword>
<dbReference type="PIRSF" id="PIRSF038991">
    <property type="entry name" value="Protein_AbrB"/>
    <property type="match status" value="1"/>
</dbReference>
<dbReference type="InterPro" id="IPR007820">
    <property type="entry name" value="AbrB_fam"/>
</dbReference>
<proteinExistence type="predicted"/>
<dbReference type="Pfam" id="PF05145">
    <property type="entry name" value="AbrB"/>
    <property type="match status" value="1"/>
</dbReference>
<sequence length="382" mass="41011">MLNSERLKATALNRWVEVYSILAIEGFLAVLIGFGLVVLGLTGVAWMLGGIAAGAIVISSYRALTHEPIQPNRNARKAGQLLIGLTIGLSLQHRNLSALSAHLLVFLGLPVFLMLAGALIGVIYSRVEKTDLLTGLLATTPGNIGVMASIAAEYTQNTALVSLVQLMRFTTVVAGMPLLANVAFTRSSNDEISAIVQSIIKISWTDLQTSCLFIGIALIAAYFGTKLRIPIANFLCAIAVGLMFEVLSLSFPAIAQLDFQLPIFLNLIGQILLGITIGEYWGINPKLKILSIVRSIVPVVLMSIAALIAALIIQSLTQWDWLTCLLVASPGGSPEMIWIALSLQQDPEIITAGHLVRLLTINLSLPFILALIPILQSENEQS</sequence>
<evidence type="ECO:0000313" key="2">
    <source>
        <dbReference type="EMBL" id="BAY54577.1"/>
    </source>
</evidence>
<feature type="transmembrane region" description="Helical" evidence="1">
    <location>
        <begin position="295"/>
        <end position="313"/>
    </location>
</feature>
<feature type="transmembrane region" description="Helical" evidence="1">
    <location>
        <begin position="136"/>
        <end position="154"/>
    </location>
</feature>
<evidence type="ECO:0000256" key="1">
    <source>
        <dbReference type="SAM" id="Phobius"/>
    </source>
</evidence>
<feature type="transmembrane region" description="Helical" evidence="1">
    <location>
        <begin position="263"/>
        <end position="283"/>
    </location>
</feature>
<feature type="transmembrane region" description="Helical" evidence="1">
    <location>
        <begin position="21"/>
        <end position="39"/>
    </location>
</feature>
<dbReference type="GO" id="GO:0010468">
    <property type="term" value="P:regulation of gene expression"/>
    <property type="evidence" value="ECO:0007669"/>
    <property type="project" value="InterPro"/>
</dbReference>
<gene>
    <name evidence="2" type="ORF">NIES2135_13940</name>
</gene>
<protein>
    <submittedName>
        <fullName evidence="2">Membrane protein AbrB duplication</fullName>
    </submittedName>
</protein>
<organism evidence="2 3">
    <name type="scientific">Leptolyngbya boryana NIES-2135</name>
    <dbReference type="NCBI Taxonomy" id="1973484"/>
    <lineage>
        <taxon>Bacteria</taxon>
        <taxon>Bacillati</taxon>
        <taxon>Cyanobacteriota</taxon>
        <taxon>Cyanophyceae</taxon>
        <taxon>Leptolyngbyales</taxon>
        <taxon>Leptolyngbyaceae</taxon>
        <taxon>Leptolyngbya group</taxon>
        <taxon>Leptolyngbya</taxon>
    </lineage>
</organism>